<keyword evidence="1" id="KW-0472">Membrane</keyword>
<protein>
    <recommendedName>
        <fullName evidence="5">Mid2 domain-containing protein</fullName>
    </recommendedName>
</protein>
<feature type="signal peptide" evidence="2">
    <location>
        <begin position="1"/>
        <end position="21"/>
    </location>
</feature>
<dbReference type="EMBL" id="JAWDJX010000015">
    <property type="protein sequence ID" value="KAK3053591.1"/>
    <property type="molecule type" value="Genomic_DNA"/>
</dbReference>
<keyword evidence="1" id="KW-1133">Transmembrane helix</keyword>
<evidence type="ECO:0000313" key="3">
    <source>
        <dbReference type="EMBL" id="KAK3053591.1"/>
    </source>
</evidence>
<organism evidence="3 4">
    <name type="scientific">Extremus antarcticus</name>
    <dbReference type="NCBI Taxonomy" id="702011"/>
    <lineage>
        <taxon>Eukaryota</taxon>
        <taxon>Fungi</taxon>
        <taxon>Dikarya</taxon>
        <taxon>Ascomycota</taxon>
        <taxon>Pezizomycotina</taxon>
        <taxon>Dothideomycetes</taxon>
        <taxon>Dothideomycetidae</taxon>
        <taxon>Mycosphaerellales</taxon>
        <taxon>Extremaceae</taxon>
        <taxon>Extremus</taxon>
    </lineage>
</organism>
<feature type="transmembrane region" description="Helical" evidence="1">
    <location>
        <begin position="566"/>
        <end position="589"/>
    </location>
</feature>
<evidence type="ECO:0000256" key="2">
    <source>
        <dbReference type="SAM" id="SignalP"/>
    </source>
</evidence>
<evidence type="ECO:0008006" key="5">
    <source>
        <dbReference type="Google" id="ProtNLM"/>
    </source>
</evidence>
<feature type="chain" id="PRO_5042545321" description="Mid2 domain-containing protein" evidence="2">
    <location>
        <begin position="22"/>
        <end position="643"/>
    </location>
</feature>
<evidence type="ECO:0000313" key="4">
    <source>
        <dbReference type="Proteomes" id="UP001271007"/>
    </source>
</evidence>
<accession>A0AAJ0GCE7</accession>
<evidence type="ECO:0000256" key="1">
    <source>
        <dbReference type="SAM" id="Phobius"/>
    </source>
</evidence>
<keyword evidence="4" id="KW-1185">Reference proteome</keyword>
<reference evidence="3" key="1">
    <citation type="submission" date="2023-04" db="EMBL/GenBank/DDBJ databases">
        <title>Black Yeasts Isolated from many extreme environments.</title>
        <authorList>
            <person name="Coleine C."/>
            <person name="Stajich J.E."/>
            <person name="Selbmann L."/>
        </authorList>
    </citation>
    <scope>NUCLEOTIDE SEQUENCE</scope>
    <source>
        <strain evidence="3">CCFEE 5312</strain>
    </source>
</reference>
<sequence length="643" mass="69779">MTSFPFICAFMYLLLLNFTTATTDLDTSVRVRTPPGRSERDVYEAVRRGLGRAANHTAGFHYKVNETLDRSWNGAVLLSLGEVRSKSFGPSEGTHHSELEVSTGVEIVCTTCYIKGFATGELTMAGGFNASRIYHQAIYSVEDNLRNFTTYVEDWTDKAFDNFTDETFGEHWYDVTDWDLDIEDYELPTFDYDFNMKVPAMPEASLCFTFDDLELYMELDTTLSLYSTYTLNLYTSPPAVGPIPIGFKVSDDFLIGVVFTIDLILTASGFIDISSGFHIKLEDGLAIDFELFGKDASGITFNGGQFESLPVTVESAGMVFTVVLRVGVTVGFDVELPGSSISSEGLEKLDFSAGLQVGAFAHVAEFTTNVSYASQDAECDLAIEQMYTFALGAAAGATVAVLDHTWGPSPETTKPIFYTTLASACALQPTPKTTAPSNYSLTAPLNRRDGMSTATVTRDIVRTGVNCLSKGMINCPASLQNTTTSAASTTFTAVVSSGTDEEDIPLPSPYHTAVTTTATFGEKAVKLPVSTGVPVSYIPPPPPKPTGNITTHDILPDNLTGFDRKMIIGLSVALGMSVLIALVLTSLFIHQKRRVYHAVPKGEAVAMFAKSYASGDYAVSSYKPGRAEMRVAEVRPLAETYHR</sequence>
<dbReference type="Proteomes" id="UP001271007">
    <property type="component" value="Unassembled WGS sequence"/>
</dbReference>
<dbReference type="AlphaFoldDB" id="A0AAJ0GCE7"/>
<comment type="caution">
    <text evidence="3">The sequence shown here is derived from an EMBL/GenBank/DDBJ whole genome shotgun (WGS) entry which is preliminary data.</text>
</comment>
<gene>
    <name evidence="3" type="ORF">LTR09_005335</name>
</gene>
<keyword evidence="2" id="KW-0732">Signal</keyword>
<keyword evidence="1" id="KW-0812">Transmembrane</keyword>
<name>A0AAJ0GCE7_9PEZI</name>
<proteinExistence type="predicted"/>